<sequence>MDDRLLAQMILAERLPKNHAAWQPLAADLKNLLAGAGGESRTVALLKRELELDEAPVLLVDVHVPYQGGFAQIDVLVVHAAFVCVLEVKNMRGEFYFDTENFQFHRMVDGRMEDMRNPESQLHRAVKAVGKFLEVPVEGVIVLASRSARVVEKPAAYPVVALDYLPFHLDELDKGGKLFNV</sequence>
<organism evidence="2 3">
    <name type="scientific">Planococcus koreensis</name>
    <dbReference type="NCBI Taxonomy" id="112331"/>
    <lineage>
        <taxon>Bacteria</taxon>
        <taxon>Bacillati</taxon>
        <taxon>Bacillota</taxon>
        <taxon>Bacilli</taxon>
        <taxon>Bacillales</taxon>
        <taxon>Caryophanaceae</taxon>
        <taxon>Planococcus</taxon>
    </lineage>
</organism>
<evidence type="ECO:0000313" key="2">
    <source>
        <dbReference type="EMBL" id="MBB5180746.1"/>
    </source>
</evidence>
<dbReference type="PROSITE" id="PS50965">
    <property type="entry name" value="NERD"/>
    <property type="match status" value="1"/>
</dbReference>
<keyword evidence="3" id="KW-1185">Reference proteome</keyword>
<dbReference type="Proteomes" id="UP000525923">
    <property type="component" value="Unassembled WGS sequence"/>
</dbReference>
<protein>
    <recommendedName>
        <fullName evidence="1">NERD domain-containing protein</fullName>
    </recommendedName>
</protein>
<gene>
    <name evidence="2" type="ORF">HNQ44_002175</name>
</gene>
<dbReference type="EMBL" id="JACHHE010000005">
    <property type="protein sequence ID" value="MBB5180746.1"/>
    <property type="molecule type" value="Genomic_DNA"/>
</dbReference>
<dbReference type="RefSeq" id="WP_241666091.1">
    <property type="nucleotide sequence ID" value="NZ_JACHHE010000005.1"/>
</dbReference>
<accession>A0A7W8FU54</accession>
<proteinExistence type="predicted"/>
<comment type="caution">
    <text evidence="2">The sequence shown here is derived from an EMBL/GenBank/DDBJ whole genome shotgun (WGS) entry which is preliminary data.</text>
</comment>
<dbReference type="InterPro" id="IPR011528">
    <property type="entry name" value="NERD"/>
</dbReference>
<evidence type="ECO:0000313" key="3">
    <source>
        <dbReference type="Proteomes" id="UP000525923"/>
    </source>
</evidence>
<dbReference type="Pfam" id="PF08378">
    <property type="entry name" value="NERD"/>
    <property type="match status" value="1"/>
</dbReference>
<dbReference type="AlphaFoldDB" id="A0A7W8FU54"/>
<feature type="domain" description="NERD" evidence="1">
    <location>
        <begin position="34"/>
        <end position="152"/>
    </location>
</feature>
<reference evidence="2 3" key="1">
    <citation type="submission" date="2020-08" db="EMBL/GenBank/DDBJ databases">
        <title>Genomic Encyclopedia of Type Strains, Phase IV (KMG-IV): sequencing the most valuable type-strain genomes for metagenomic binning, comparative biology and taxonomic classification.</title>
        <authorList>
            <person name="Goeker M."/>
        </authorList>
    </citation>
    <scope>NUCLEOTIDE SEQUENCE [LARGE SCALE GENOMIC DNA]</scope>
    <source>
        <strain evidence="2 3">DSM 15895</strain>
    </source>
</reference>
<evidence type="ECO:0000259" key="1">
    <source>
        <dbReference type="PROSITE" id="PS50965"/>
    </source>
</evidence>
<name>A0A7W8FU54_9BACL</name>